<feature type="transmembrane region" description="Helical" evidence="8">
    <location>
        <begin position="315"/>
        <end position="336"/>
    </location>
</feature>
<proteinExistence type="inferred from homology"/>
<dbReference type="EMBL" id="OZ019907">
    <property type="protein sequence ID" value="CAK9206367.1"/>
    <property type="molecule type" value="Genomic_DNA"/>
</dbReference>
<evidence type="ECO:0000259" key="9">
    <source>
        <dbReference type="Pfam" id="PF02096"/>
    </source>
</evidence>
<dbReference type="PANTHER" id="PTHR12428">
    <property type="entry name" value="OXA1"/>
    <property type="match status" value="1"/>
</dbReference>
<dbReference type="InterPro" id="IPR001708">
    <property type="entry name" value="YidC/ALB3/OXA1/COX18"/>
</dbReference>
<accession>A0ABP0TWE0</accession>
<evidence type="ECO:0000256" key="1">
    <source>
        <dbReference type="ARBA" id="ARBA00004141"/>
    </source>
</evidence>
<evidence type="ECO:0000313" key="10">
    <source>
        <dbReference type="EMBL" id="CAK9206367.1"/>
    </source>
</evidence>
<keyword evidence="3 6" id="KW-0812">Transmembrane</keyword>
<dbReference type="PANTHER" id="PTHR12428:SF34">
    <property type="entry name" value="MITOCHONDRIAL INNER MEMBRANE PROTEIN OXA1-LIKE"/>
    <property type="match status" value="1"/>
</dbReference>
<dbReference type="NCBIfam" id="TIGR03592">
    <property type="entry name" value="yidC_oxa1_cterm"/>
    <property type="match status" value="1"/>
</dbReference>
<feature type="region of interest" description="Disordered" evidence="7">
    <location>
        <begin position="29"/>
        <end position="64"/>
    </location>
</feature>
<dbReference type="Pfam" id="PF02096">
    <property type="entry name" value="60KD_IMP"/>
    <property type="match status" value="1"/>
</dbReference>
<dbReference type="Proteomes" id="UP001497512">
    <property type="component" value="Chromosome 15"/>
</dbReference>
<dbReference type="InterPro" id="IPR028055">
    <property type="entry name" value="YidC/Oxa/ALB_C"/>
</dbReference>
<reference evidence="10" key="1">
    <citation type="submission" date="2024-02" db="EMBL/GenBank/DDBJ databases">
        <authorList>
            <consortium name="ELIXIR-Norway"/>
            <consortium name="Elixir Norway"/>
        </authorList>
    </citation>
    <scope>NUCLEOTIDE SEQUENCE</scope>
</reference>
<feature type="non-terminal residue" evidence="10">
    <location>
        <position position="1"/>
    </location>
</feature>
<keyword evidence="5 8" id="KW-0472">Membrane</keyword>
<evidence type="ECO:0000256" key="5">
    <source>
        <dbReference type="ARBA" id="ARBA00023136"/>
    </source>
</evidence>
<evidence type="ECO:0000256" key="7">
    <source>
        <dbReference type="SAM" id="MobiDB-lite"/>
    </source>
</evidence>
<comment type="similarity">
    <text evidence="2">Belongs to the OXA1/ALB3/YidC (TC 2.A.9.2) family.</text>
</comment>
<sequence length="368" mass="40153">MTTVKHLAKLVRRAQRQERNTQCCKALFSSLSHSPSSPPPDSSSSPALFYHNGKSLNPSRQRGGFDDTTAAGILLPRVSGLRFSGSSWTVVVEGLRFGEEETVQAGLAEVQKNLASGLAENVASMSEVAVAAADSSVPIAALQHLIDYVHIQAGLPWWLSIAATTLSIRIMLLPVLVYQMKATARLTLLRPELERITNSIKESGYDPKVTEVNQARMKALFQKHKTNPFTPLMGAFLQAPIFISFFFAIRNMAEKVPSFKEGGALWFTDLTTPDSFFILPVMSGLATLLTVELGAVDGMQGQPMMSKMKMFLRGFAVLIIPATASFPKALFCYWLTTNMCSLVQTLVLKQPAIKRAVGIPETAHLAPP</sequence>
<dbReference type="CDD" id="cd20069">
    <property type="entry name" value="5TM_Oxa1-like"/>
    <property type="match status" value="1"/>
</dbReference>
<evidence type="ECO:0000256" key="3">
    <source>
        <dbReference type="ARBA" id="ARBA00022692"/>
    </source>
</evidence>
<keyword evidence="4 8" id="KW-1133">Transmembrane helix</keyword>
<evidence type="ECO:0000256" key="8">
    <source>
        <dbReference type="SAM" id="Phobius"/>
    </source>
</evidence>
<evidence type="ECO:0000256" key="2">
    <source>
        <dbReference type="ARBA" id="ARBA00010583"/>
    </source>
</evidence>
<comment type="subcellular location">
    <subcellularLocation>
        <location evidence="1 6">Membrane</location>
        <topology evidence="1 6">Multi-pass membrane protein</topology>
    </subcellularLocation>
</comment>
<protein>
    <recommendedName>
        <fullName evidence="9">Membrane insertase YidC/Oxa/ALB C-terminal domain-containing protein</fullName>
    </recommendedName>
</protein>
<feature type="transmembrane region" description="Helical" evidence="8">
    <location>
        <begin position="229"/>
        <end position="249"/>
    </location>
</feature>
<evidence type="ECO:0000313" key="11">
    <source>
        <dbReference type="Proteomes" id="UP001497512"/>
    </source>
</evidence>
<feature type="transmembrane region" description="Helical" evidence="8">
    <location>
        <begin position="276"/>
        <end position="295"/>
    </location>
</feature>
<feature type="transmembrane region" description="Helical" evidence="8">
    <location>
        <begin position="157"/>
        <end position="178"/>
    </location>
</feature>
<evidence type="ECO:0000256" key="6">
    <source>
        <dbReference type="RuleBase" id="RU003945"/>
    </source>
</evidence>
<evidence type="ECO:0000256" key="4">
    <source>
        <dbReference type="ARBA" id="ARBA00022989"/>
    </source>
</evidence>
<name>A0ABP0TWE0_9BRYO</name>
<comment type="similarity">
    <text evidence="6">Belongs to the OXA1/ALB3/YidC family.</text>
</comment>
<feature type="domain" description="Membrane insertase YidC/Oxa/ALB C-terminal" evidence="9">
    <location>
        <begin position="157"/>
        <end position="349"/>
    </location>
</feature>
<keyword evidence="11" id="KW-1185">Reference proteome</keyword>
<gene>
    <name evidence="10" type="ORF">CSSPTR1EN2_LOCUS8313</name>
</gene>
<organism evidence="10 11">
    <name type="scientific">Sphagnum troendelagicum</name>
    <dbReference type="NCBI Taxonomy" id="128251"/>
    <lineage>
        <taxon>Eukaryota</taxon>
        <taxon>Viridiplantae</taxon>
        <taxon>Streptophyta</taxon>
        <taxon>Embryophyta</taxon>
        <taxon>Bryophyta</taxon>
        <taxon>Sphagnophytina</taxon>
        <taxon>Sphagnopsida</taxon>
        <taxon>Sphagnales</taxon>
        <taxon>Sphagnaceae</taxon>
        <taxon>Sphagnum</taxon>
    </lineage>
</organism>